<dbReference type="VEuPathDB" id="FungiDB:GMDG_07728"/>
<dbReference type="OrthoDB" id="41532at2759"/>
<dbReference type="RefSeq" id="XP_024323764.1">
    <property type="nucleotide sequence ID" value="XM_024468520.1"/>
</dbReference>
<evidence type="ECO:0000313" key="1">
    <source>
        <dbReference type="EMBL" id="OAF58479.1"/>
    </source>
</evidence>
<gene>
    <name evidence="1" type="ORF">VC83_04894</name>
</gene>
<dbReference type="GeneID" id="36287962"/>
<proteinExistence type="predicted"/>
<reference evidence="1" key="1">
    <citation type="submission" date="2016-03" db="EMBL/GenBank/DDBJ databases">
        <title>Updated assembly of Pseudogymnoascus destructans, the fungus causing white-nose syndrome of bats.</title>
        <authorList>
            <person name="Palmer J.M."/>
            <person name="Drees K.P."/>
            <person name="Foster J.T."/>
            <person name="Lindner D.L."/>
        </authorList>
    </citation>
    <scope>NUCLEOTIDE SEQUENCE [LARGE SCALE GENOMIC DNA]</scope>
    <source>
        <strain evidence="1">20631-21</strain>
    </source>
</reference>
<name>A0A177A8K2_9PEZI</name>
<dbReference type="Gene3D" id="3.40.630.30">
    <property type="match status" value="1"/>
</dbReference>
<dbReference type="Proteomes" id="UP000077154">
    <property type="component" value="Unassembled WGS sequence"/>
</dbReference>
<evidence type="ECO:0008006" key="2">
    <source>
        <dbReference type="Google" id="ProtNLM"/>
    </source>
</evidence>
<organism evidence="1">
    <name type="scientific">Pseudogymnoascus destructans</name>
    <dbReference type="NCBI Taxonomy" id="655981"/>
    <lineage>
        <taxon>Eukaryota</taxon>
        <taxon>Fungi</taxon>
        <taxon>Dikarya</taxon>
        <taxon>Ascomycota</taxon>
        <taxon>Pezizomycotina</taxon>
        <taxon>Leotiomycetes</taxon>
        <taxon>Thelebolales</taxon>
        <taxon>Thelebolaceae</taxon>
        <taxon>Pseudogymnoascus</taxon>
    </lineage>
</organism>
<protein>
    <recommendedName>
        <fullName evidence="2">N-acetyltransferase domain-containing protein</fullName>
    </recommendedName>
</protein>
<sequence length="122" mass="13062">MMDSRLPAVSMHPTQPLSIISSTAQSIDDASINELVTGFMALHRRCIVEDATIATFLPPLDDNKMRGFWLGLIQQCRSGTPETGEKVIVYLVKDGAISGVASLLLPMQSDGESSGVGREVDG</sequence>
<accession>A0A177A8K2</accession>
<dbReference type="EMBL" id="KV441396">
    <property type="protein sequence ID" value="OAF58479.1"/>
    <property type="molecule type" value="Genomic_DNA"/>
</dbReference>
<dbReference type="AlphaFoldDB" id="A0A177A8K2"/>